<name>A0ABR2FAP6_9ROSI</name>
<keyword evidence="1" id="KW-0732">Signal</keyword>
<comment type="caution">
    <text evidence="2">The sequence shown here is derived from an EMBL/GenBank/DDBJ whole genome shotgun (WGS) entry which is preliminary data.</text>
</comment>
<reference evidence="2 3" key="1">
    <citation type="journal article" date="2024" name="G3 (Bethesda)">
        <title>Genome assembly of Hibiscus sabdariffa L. provides insights into metabolisms of medicinal natural products.</title>
        <authorList>
            <person name="Kim T."/>
        </authorList>
    </citation>
    <scope>NUCLEOTIDE SEQUENCE [LARGE SCALE GENOMIC DNA]</scope>
    <source>
        <strain evidence="2">TK-2024</strain>
        <tissue evidence="2">Old leaves</tissue>
    </source>
</reference>
<feature type="signal peptide" evidence="1">
    <location>
        <begin position="1"/>
        <end position="25"/>
    </location>
</feature>
<sequence length="74" mass="8236">MGNLKSVAIPLLLEVSILHLPFAESAWFLNYHIHVTDDLPLLNSPPGKPNLFLCCKSKNNDIGDRAMVKGQDYT</sequence>
<evidence type="ECO:0000313" key="2">
    <source>
        <dbReference type="EMBL" id="KAK8575374.1"/>
    </source>
</evidence>
<dbReference type="Proteomes" id="UP001472677">
    <property type="component" value="Unassembled WGS sequence"/>
</dbReference>
<proteinExistence type="predicted"/>
<protein>
    <submittedName>
        <fullName evidence="2">Uncharacterized protein</fullName>
    </submittedName>
</protein>
<evidence type="ECO:0000313" key="3">
    <source>
        <dbReference type="Proteomes" id="UP001472677"/>
    </source>
</evidence>
<gene>
    <name evidence="2" type="ORF">V6N12_063049</name>
</gene>
<feature type="chain" id="PRO_5047246920" evidence="1">
    <location>
        <begin position="26"/>
        <end position="74"/>
    </location>
</feature>
<dbReference type="EMBL" id="JBBPBM010000007">
    <property type="protein sequence ID" value="KAK8575374.1"/>
    <property type="molecule type" value="Genomic_DNA"/>
</dbReference>
<keyword evidence="3" id="KW-1185">Reference proteome</keyword>
<accession>A0ABR2FAP6</accession>
<organism evidence="2 3">
    <name type="scientific">Hibiscus sabdariffa</name>
    <name type="common">roselle</name>
    <dbReference type="NCBI Taxonomy" id="183260"/>
    <lineage>
        <taxon>Eukaryota</taxon>
        <taxon>Viridiplantae</taxon>
        <taxon>Streptophyta</taxon>
        <taxon>Embryophyta</taxon>
        <taxon>Tracheophyta</taxon>
        <taxon>Spermatophyta</taxon>
        <taxon>Magnoliopsida</taxon>
        <taxon>eudicotyledons</taxon>
        <taxon>Gunneridae</taxon>
        <taxon>Pentapetalae</taxon>
        <taxon>rosids</taxon>
        <taxon>malvids</taxon>
        <taxon>Malvales</taxon>
        <taxon>Malvaceae</taxon>
        <taxon>Malvoideae</taxon>
        <taxon>Hibiscus</taxon>
    </lineage>
</organism>
<evidence type="ECO:0000256" key="1">
    <source>
        <dbReference type="SAM" id="SignalP"/>
    </source>
</evidence>